<dbReference type="Pfam" id="PF20797">
    <property type="entry name" value="HepT-like_2"/>
    <property type="match status" value="1"/>
</dbReference>
<organism evidence="2 3">
    <name type="scientific">Rhodothermus marinus (strain ATCC 43812 / DSM 4252 / R-10)</name>
    <name type="common">Rhodothermus obamensis</name>
    <dbReference type="NCBI Taxonomy" id="518766"/>
    <lineage>
        <taxon>Bacteria</taxon>
        <taxon>Pseudomonadati</taxon>
        <taxon>Rhodothermota</taxon>
        <taxon>Rhodothermia</taxon>
        <taxon>Rhodothermales</taxon>
        <taxon>Rhodothermaceae</taxon>
        <taxon>Rhodothermus</taxon>
    </lineage>
</organism>
<dbReference type="Proteomes" id="UP000002221">
    <property type="component" value="Chromosome"/>
</dbReference>
<evidence type="ECO:0000313" key="3">
    <source>
        <dbReference type="Proteomes" id="UP000002221"/>
    </source>
</evidence>
<reference evidence="2 3" key="1">
    <citation type="journal article" date="2009" name="Stand. Genomic Sci.">
        <title>Complete genome sequence of Rhodothermus marinus type strain (R-10).</title>
        <authorList>
            <person name="Nolan M."/>
            <person name="Tindall B.J."/>
            <person name="Pomrenke H."/>
            <person name="Lapidus A."/>
            <person name="Copeland A."/>
            <person name="Glavina Del Rio T."/>
            <person name="Lucas S."/>
            <person name="Chen F."/>
            <person name="Tice H."/>
            <person name="Cheng J.F."/>
            <person name="Saunders E."/>
            <person name="Han C."/>
            <person name="Bruce D."/>
            <person name="Goodwin L."/>
            <person name="Chain P."/>
            <person name="Pitluck S."/>
            <person name="Ovchinikova G."/>
            <person name="Pati A."/>
            <person name="Ivanova N."/>
            <person name="Mavromatis K."/>
            <person name="Chen A."/>
            <person name="Palaniappan K."/>
            <person name="Land M."/>
            <person name="Hauser L."/>
            <person name="Chang Y.J."/>
            <person name="Jeffries C.D."/>
            <person name="Brettin T."/>
            <person name="Goker M."/>
            <person name="Bristow J."/>
            <person name="Eisen J.A."/>
            <person name="Markowitz V."/>
            <person name="Hugenholtz P."/>
            <person name="Kyrpides N.C."/>
            <person name="Klenk H.P."/>
            <person name="Detter J.C."/>
        </authorList>
    </citation>
    <scope>NUCLEOTIDE SEQUENCE [LARGE SCALE GENOMIC DNA]</scope>
    <source>
        <strain evidence="3">ATCC 43812 / DSM 4252 / R-10</strain>
    </source>
</reference>
<accession>D0MJ73</accession>
<dbReference type="HOGENOM" id="CLU_131990_0_0_10"/>
<dbReference type="OrthoDB" id="9792853at2"/>
<dbReference type="EMBL" id="CP001807">
    <property type="protein sequence ID" value="ACY48531.1"/>
    <property type="molecule type" value="Genomic_DNA"/>
</dbReference>
<proteinExistence type="predicted"/>
<gene>
    <name evidence="2" type="ordered locus">Rmar_1645</name>
</gene>
<name>D0MJ73_RHOM4</name>
<sequence length="165" mass="19268">MKTRYIALAERIRGEIPELEQVLGRARQAWLRLLQTPEEWAYLDAVALNLHGFYSGVERLFVLIARNVDERIPTGQTWHRDLLRWMAEDVPEMRPAVIGQTTAHTLDEFRRFRHLVRNVYTMNLTPEKIESLMAVLPKLWSTLREELLAFAEFLEVLANAAPDDE</sequence>
<dbReference type="AlphaFoldDB" id="D0MJ73"/>
<dbReference type="KEGG" id="rmr:Rmar_1645"/>
<keyword evidence="3" id="KW-1185">Reference proteome</keyword>
<dbReference type="STRING" id="518766.Rmar_1645"/>
<dbReference type="InterPro" id="IPR048769">
    <property type="entry name" value="HepT-like_dom"/>
</dbReference>
<dbReference type="RefSeq" id="WP_012844142.1">
    <property type="nucleotide sequence ID" value="NC_013501.1"/>
</dbReference>
<evidence type="ECO:0000259" key="1">
    <source>
        <dbReference type="Pfam" id="PF20797"/>
    </source>
</evidence>
<evidence type="ECO:0000313" key="2">
    <source>
        <dbReference type="EMBL" id="ACY48531.1"/>
    </source>
</evidence>
<dbReference type="eggNOG" id="COG3007">
    <property type="taxonomic scope" value="Bacteria"/>
</dbReference>
<feature type="domain" description="HepT-like" evidence="1">
    <location>
        <begin position="45"/>
        <end position="153"/>
    </location>
</feature>
<protein>
    <recommendedName>
        <fullName evidence="1">HepT-like domain-containing protein</fullName>
    </recommendedName>
</protein>